<feature type="transmembrane region" description="Helical" evidence="6">
    <location>
        <begin position="390"/>
        <end position="414"/>
    </location>
</feature>
<reference evidence="8" key="1">
    <citation type="submission" date="2020-07" db="EMBL/GenBank/DDBJ databases">
        <title>Vallitalea pronyensis genome.</title>
        <authorList>
            <person name="Postec A."/>
        </authorList>
    </citation>
    <scope>NUCLEOTIDE SEQUENCE</scope>
    <source>
        <strain evidence="8">FatNI3</strain>
    </source>
</reference>
<feature type="transmembrane region" description="Helical" evidence="6">
    <location>
        <begin position="426"/>
        <end position="446"/>
    </location>
</feature>
<evidence type="ECO:0000256" key="2">
    <source>
        <dbReference type="ARBA" id="ARBA00022448"/>
    </source>
</evidence>
<gene>
    <name evidence="8" type="ORF">HZI73_14705</name>
</gene>
<dbReference type="GO" id="GO:0005886">
    <property type="term" value="C:plasma membrane"/>
    <property type="evidence" value="ECO:0007669"/>
    <property type="project" value="UniProtKB-SubCell"/>
</dbReference>
<evidence type="ECO:0000259" key="7">
    <source>
        <dbReference type="PROSITE" id="PS50850"/>
    </source>
</evidence>
<dbReference type="Proteomes" id="UP000683246">
    <property type="component" value="Chromosome"/>
</dbReference>
<dbReference type="RefSeq" id="WP_212694142.1">
    <property type="nucleotide sequence ID" value="NZ_CP058649.1"/>
</dbReference>
<protein>
    <submittedName>
        <fullName evidence="8">MFS transporter</fullName>
    </submittedName>
</protein>
<dbReference type="PROSITE" id="PS50850">
    <property type="entry name" value="MFS"/>
    <property type="match status" value="1"/>
</dbReference>
<name>A0A8J8SHJ4_9FIRM</name>
<feature type="transmembrane region" description="Helical" evidence="6">
    <location>
        <begin position="60"/>
        <end position="81"/>
    </location>
</feature>
<dbReference type="KEGG" id="vpy:HZI73_14705"/>
<feature type="transmembrane region" description="Helical" evidence="6">
    <location>
        <begin position="349"/>
        <end position="369"/>
    </location>
</feature>
<feature type="transmembrane region" description="Helical" evidence="6">
    <location>
        <begin position="323"/>
        <end position="343"/>
    </location>
</feature>
<keyword evidence="4 6" id="KW-1133">Transmembrane helix</keyword>
<keyword evidence="2" id="KW-0813">Transport</keyword>
<evidence type="ECO:0000313" key="8">
    <source>
        <dbReference type="EMBL" id="QUI23458.1"/>
    </source>
</evidence>
<dbReference type="GO" id="GO:0015293">
    <property type="term" value="F:symporter activity"/>
    <property type="evidence" value="ECO:0007669"/>
    <property type="project" value="InterPro"/>
</dbReference>
<feature type="transmembrane region" description="Helical" evidence="6">
    <location>
        <begin position="205"/>
        <end position="227"/>
    </location>
</feature>
<dbReference type="InterPro" id="IPR039672">
    <property type="entry name" value="MFS_2"/>
</dbReference>
<feature type="domain" description="Major facilitator superfamily (MFS) profile" evidence="7">
    <location>
        <begin position="27"/>
        <end position="453"/>
    </location>
</feature>
<dbReference type="Gene3D" id="1.20.1250.20">
    <property type="entry name" value="MFS general substrate transporter like domains"/>
    <property type="match status" value="2"/>
</dbReference>
<dbReference type="PANTHER" id="PTHR11328">
    <property type="entry name" value="MAJOR FACILITATOR SUPERFAMILY DOMAIN-CONTAINING PROTEIN"/>
    <property type="match status" value="1"/>
</dbReference>
<feature type="transmembrane region" description="Helical" evidence="6">
    <location>
        <begin position="127"/>
        <end position="152"/>
    </location>
</feature>
<feature type="transmembrane region" description="Helical" evidence="6">
    <location>
        <begin position="173"/>
        <end position="193"/>
    </location>
</feature>
<dbReference type="GO" id="GO:0008643">
    <property type="term" value="P:carbohydrate transport"/>
    <property type="evidence" value="ECO:0007669"/>
    <property type="project" value="InterPro"/>
</dbReference>
<evidence type="ECO:0000256" key="6">
    <source>
        <dbReference type="SAM" id="Phobius"/>
    </source>
</evidence>
<keyword evidence="5 6" id="KW-0472">Membrane</keyword>
<dbReference type="PANTHER" id="PTHR11328:SF24">
    <property type="entry name" value="MAJOR FACILITATOR SUPERFAMILY (MFS) PROFILE DOMAIN-CONTAINING PROTEIN"/>
    <property type="match status" value="1"/>
</dbReference>
<sequence>MTQVMTNNKLPLSVKLLYACGNLGIGIITVLQSMFLVYFFTAPEVDGQPLIPYLIPQGSIFLGMTLLGIILALGSVFDAVLDPIIARFSDKFEHASGKRIPIMRMAVIPFVLTFTLVFFAPVPKISFLNVIWLTIIFLLSKVFYTMYMIPFYSLLVDLAKSGDDKADLGTINSAFWFVGFLIASFSSALWGFLGDTFHMTLLTSFRTTIVIFSLLGLVAAIIPAFLIHEQKYVITSIKSTNEKVLPALKHVLKNKNFQFYLLTNLAYTMSSKIFETGLIYYVTVLALQDASINGLLITIIGVATLLCYPLINRLAKTKGRKVVLKVGLILLVLSYIVISLLGVGNIHPYFLFALIIILLPFANAGFGILPHVITSDCAQYDREMTGKDHAGMYMAANGFVVKIGGSIAIIIFTSLLLLGKDVGNDLGIRVAILFAGTILIAAYFLLKKYNEKEIMSYQNKQDVA</sequence>
<evidence type="ECO:0000256" key="5">
    <source>
        <dbReference type="ARBA" id="ARBA00023136"/>
    </source>
</evidence>
<keyword evidence="9" id="KW-1185">Reference proteome</keyword>
<dbReference type="InterPro" id="IPR036259">
    <property type="entry name" value="MFS_trans_sf"/>
</dbReference>
<feature type="transmembrane region" description="Helical" evidence="6">
    <location>
        <begin position="259"/>
        <end position="284"/>
    </location>
</feature>
<feature type="transmembrane region" description="Helical" evidence="6">
    <location>
        <begin position="16"/>
        <end position="40"/>
    </location>
</feature>
<evidence type="ECO:0000313" key="9">
    <source>
        <dbReference type="Proteomes" id="UP000683246"/>
    </source>
</evidence>
<dbReference type="EMBL" id="CP058649">
    <property type="protein sequence ID" value="QUI23458.1"/>
    <property type="molecule type" value="Genomic_DNA"/>
</dbReference>
<evidence type="ECO:0000256" key="1">
    <source>
        <dbReference type="ARBA" id="ARBA00004651"/>
    </source>
</evidence>
<evidence type="ECO:0000256" key="3">
    <source>
        <dbReference type="ARBA" id="ARBA00022692"/>
    </source>
</evidence>
<keyword evidence="3 6" id="KW-0812">Transmembrane</keyword>
<comment type="subcellular location">
    <subcellularLocation>
        <location evidence="1">Cell membrane</location>
        <topology evidence="1">Multi-pass membrane protein</topology>
    </subcellularLocation>
</comment>
<dbReference type="Pfam" id="PF13347">
    <property type="entry name" value="MFS_2"/>
    <property type="match status" value="1"/>
</dbReference>
<proteinExistence type="predicted"/>
<dbReference type="AlphaFoldDB" id="A0A8J8SHJ4"/>
<organism evidence="8 9">
    <name type="scientific">Vallitalea pronyensis</name>
    <dbReference type="NCBI Taxonomy" id="1348613"/>
    <lineage>
        <taxon>Bacteria</taxon>
        <taxon>Bacillati</taxon>
        <taxon>Bacillota</taxon>
        <taxon>Clostridia</taxon>
        <taxon>Lachnospirales</taxon>
        <taxon>Vallitaleaceae</taxon>
        <taxon>Vallitalea</taxon>
    </lineage>
</organism>
<feature type="transmembrane region" description="Helical" evidence="6">
    <location>
        <begin position="290"/>
        <end position="311"/>
    </location>
</feature>
<feature type="transmembrane region" description="Helical" evidence="6">
    <location>
        <begin position="102"/>
        <end position="121"/>
    </location>
</feature>
<accession>A0A8J8SHJ4</accession>
<dbReference type="InterPro" id="IPR020846">
    <property type="entry name" value="MFS_dom"/>
</dbReference>
<evidence type="ECO:0000256" key="4">
    <source>
        <dbReference type="ARBA" id="ARBA00022989"/>
    </source>
</evidence>
<dbReference type="SUPFAM" id="SSF103473">
    <property type="entry name" value="MFS general substrate transporter"/>
    <property type="match status" value="1"/>
</dbReference>